<protein>
    <submittedName>
        <fullName evidence="1">Uncharacterized protein</fullName>
    </submittedName>
</protein>
<organism evidence="1 2">
    <name type="scientific">Thelephora ganbajun</name>
    <name type="common">Ganba fungus</name>
    <dbReference type="NCBI Taxonomy" id="370292"/>
    <lineage>
        <taxon>Eukaryota</taxon>
        <taxon>Fungi</taxon>
        <taxon>Dikarya</taxon>
        <taxon>Basidiomycota</taxon>
        <taxon>Agaricomycotina</taxon>
        <taxon>Agaricomycetes</taxon>
        <taxon>Thelephorales</taxon>
        <taxon>Thelephoraceae</taxon>
        <taxon>Thelephora</taxon>
    </lineage>
</organism>
<accession>A0ACB6ZIB7</accession>
<dbReference type="EMBL" id="MU117998">
    <property type="protein sequence ID" value="KAF9649416.1"/>
    <property type="molecule type" value="Genomic_DNA"/>
</dbReference>
<proteinExistence type="predicted"/>
<keyword evidence="2" id="KW-1185">Reference proteome</keyword>
<gene>
    <name evidence="1" type="ORF">BDM02DRAFT_3128379</name>
</gene>
<reference evidence="1" key="2">
    <citation type="journal article" date="2020" name="Nat. Commun.">
        <title>Large-scale genome sequencing of mycorrhizal fungi provides insights into the early evolution of symbiotic traits.</title>
        <authorList>
            <person name="Miyauchi S."/>
            <person name="Kiss E."/>
            <person name="Kuo A."/>
            <person name="Drula E."/>
            <person name="Kohler A."/>
            <person name="Sanchez-Garcia M."/>
            <person name="Morin E."/>
            <person name="Andreopoulos B."/>
            <person name="Barry K.W."/>
            <person name="Bonito G."/>
            <person name="Buee M."/>
            <person name="Carver A."/>
            <person name="Chen C."/>
            <person name="Cichocki N."/>
            <person name="Clum A."/>
            <person name="Culley D."/>
            <person name="Crous P.W."/>
            <person name="Fauchery L."/>
            <person name="Girlanda M."/>
            <person name="Hayes R.D."/>
            <person name="Keri Z."/>
            <person name="LaButti K."/>
            <person name="Lipzen A."/>
            <person name="Lombard V."/>
            <person name="Magnuson J."/>
            <person name="Maillard F."/>
            <person name="Murat C."/>
            <person name="Nolan M."/>
            <person name="Ohm R.A."/>
            <person name="Pangilinan J."/>
            <person name="Pereira M.F."/>
            <person name="Perotto S."/>
            <person name="Peter M."/>
            <person name="Pfister S."/>
            <person name="Riley R."/>
            <person name="Sitrit Y."/>
            <person name="Stielow J.B."/>
            <person name="Szollosi G."/>
            <person name="Zifcakova L."/>
            <person name="Stursova M."/>
            <person name="Spatafora J.W."/>
            <person name="Tedersoo L."/>
            <person name="Vaario L.M."/>
            <person name="Yamada A."/>
            <person name="Yan M."/>
            <person name="Wang P."/>
            <person name="Xu J."/>
            <person name="Bruns T."/>
            <person name="Baldrian P."/>
            <person name="Vilgalys R."/>
            <person name="Dunand C."/>
            <person name="Henrissat B."/>
            <person name="Grigoriev I.V."/>
            <person name="Hibbett D."/>
            <person name="Nagy L.G."/>
            <person name="Martin F.M."/>
        </authorList>
    </citation>
    <scope>NUCLEOTIDE SEQUENCE</scope>
    <source>
        <strain evidence="1">P2</strain>
    </source>
</reference>
<evidence type="ECO:0000313" key="2">
    <source>
        <dbReference type="Proteomes" id="UP000886501"/>
    </source>
</evidence>
<evidence type="ECO:0000313" key="1">
    <source>
        <dbReference type="EMBL" id="KAF9649416.1"/>
    </source>
</evidence>
<name>A0ACB6ZIB7_THEGA</name>
<dbReference type="Proteomes" id="UP000886501">
    <property type="component" value="Unassembled WGS sequence"/>
</dbReference>
<reference evidence="1" key="1">
    <citation type="submission" date="2019-10" db="EMBL/GenBank/DDBJ databases">
        <authorList>
            <consortium name="DOE Joint Genome Institute"/>
            <person name="Kuo A."/>
            <person name="Miyauchi S."/>
            <person name="Kiss E."/>
            <person name="Drula E."/>
            <person name="Kohler A."/>
            <person name="Sanchez-Garcia M."/>
            <person name="Andreopoulos B."/>
            <person name="Barry K.W."/>
            <person name="Bonito G."/>
            <person name="Buee M."/>
            <person name="Carver A."/>
            <person name="Chen C."/>
            <person name="Cichocki N."/>
            <person name="Clum A."/>
            <person name="Culley D."/>
            <person name="Crous P.W."/>
            <person name="Fauchery L."/>
            <person name="Girlanda M."/>
            <person name="Hayes R."/>
            <person name="Keri Z."/>
            <person name="Labutti K."/>
            <person name="Lipzen A."/>
            <person name="Lombard V."/>
            <person name="Magnuson J."/>
            <person name="Maillard F."/>
            <person name="Morin E."/>
            <person name="Murat C."/>
            <person name="Nolan M."/>
            <person name="Ohm R."/>
            <person name="Pangilinan J."/>
            <person name="Pereira M."/>
            <person name="Perotto S."/>
            <person name="Peter M."/>
            <person name="Riley R."/>
            <person name="Sitrit Y."/>
            <person name="Stielow B."/>
            <person name="Szollosi G."/>
            <person name="Zifcakova L."/>
            <person name="Stursova M."/>
            <person name="Spatafora J.W."/>
            <person name="Tedersoo L."/>
            <person name="Vaario L.-M."/>
            <person name="Yamada A."/>
            <person name="Yan M."/>
            <person name="Wang P."/>
            <person name="Xu J."/>
            <person name="Bruns T."/>
            <person name="Baldrian P."/>
            <person name="Vilgalys R."/>
            <person name="Henrissat B."/>
            <person name="Grigoriev I.V."/>
            <person name="Hibbett D."/>
            <person name="Nagy L.G."/>
            <person name="Martin F.M."/>
        </authorList>
    </citation>
    <scope>NUCLEOTIDE SEQUENCE</scope>
    <source>
        <strain evidence="1">P2</strain>
    </source>
</reference>
<comment type="caution">
    <text evidence="1">The sequence shown here is derived from an EMBL/GenBank/DDBJ whole genome shotgun (WGS) entry which is preliminary data.</text>
</comment>
<sequence length="337" mass="38288">MAPTPLGSVIMAGESILRAKRYILSFAFLWFWDYALTFKDEVNYAWKGKKSWAFALFLLNRYLPLPYLLWVFLASYWPGYSQKACDKTAFIEILFFGFTTIFAQTTLTLRVYAVTGKNKLLAVLLACISLAQFFFGCYQWAMISEKGFLNGRAYPLFFPTSSAMHWPPIHSDSFRLCFFKEIRVQEVTVVSLSLVYDLLAFVIVIWASRRPGGLGRSKIPTILDRIVRDATMYFLVIFTSHLVVECFILFAPPTYHLLPANSNSIFIPIMATRLMLSLKKAADEAGSFTCTDDLEVTTSVAFAGGHTTMEYAMEAGVSRRDRDQTGDLELVENRPRP</sequence>